<accession>A0ABU6JXV3</accession>
<dbReference type="InterPro" id="IPR036188">
    <property type="entry name" value="FAD/NAD-bd_sf"/>
</dbReference>
<dbReference type="Proteomes" id="UP001331561">
    <property type="component" value="Unassembled WGS sequence"/>
</dbReference>
<comment type="caution">
    <text evidence="2">The sequence shown here is derived from an EMBL/GenBank/DDBJ whole genome shotgun (WGS) entry which is preliminary data.</text>
</comment>
<reference evidence="2 3" key="1">
    <citation type="submission" date="2024-01" db="EMBL/GenBank/DDBJ databases">
        <title>Uliginosibacterium soil sp. nov.</title>
        <authorList>
            <person name="Lv Y."/>
        </authorList>
    </citation>
    <scope>NUCLEOTIDE SEQUENCE [LARGE SCALE GENOMIC DNA]</scope>
    <source>
        <strain evidence="2 3">H3</strain>
    </source>
</reference>
<dbReference type="PANTHER" id="PTHR43747:SF1">
    <property type="entry name" value="SLR1998 PROTEIN"/>
    <property type="match status" value="1"/>
</dbReference>
<evidence type="ECO:0000313" key="3">
    <source>
        <dbReference type="Proteomes" id="UP001331561"/>
    </source>
</evidence>
<protein>
    <submittedName>
        <fullName evidence="2">NAD(P)/FAD-dependent oxidoreductase</fullName>
        <ecNumber evidence="2">1.-.-.-</ecNumber>
    </submittedName>
</protein>
<dbReference type="InterPro" id="IPR050816">
    <property type="entry name" value="Flavin-dep_Halogenase_NPB"/>
</dbReference>
<dbReference type="EMBL" id="JAYXHS010000001">
    <property type="protein sequence ID" value="MEC5384199.1"/>
    <property type="molecule type" value="Genomic_DNA"/>
</dbReference>
<dbReference type="EC" id="1.-.-.-" evidence="2"/>
<name>A0ABU6JXV3_9RHOO</name>
<evidence type="ECO:0000313" key="2">
    <source>
        <dbReference type="EMBL" id="MEC5384199.1"/>
    </source>
</evidence>
<evidence type="ECO:0000259" key="1">
    <source>
        <dbReference type="Pfam" id="PF01494"/>
    </source>
</evidence>
<dbReference type="GO" id="GO:0016491">
    <property type="term" value="F:oxidoreductase activity"/>
    <property type="evidence" value="ECO:0007669"/>
    <property type="project" value="UniProtKB-KW"/>
</dbReference>
<dbReference type="InterPro" id="IPR002938">
    <property type="entry name" value="FAD-bd"/>
</dbReference>
<sequence length="471" mass="52565">MEHRGGVVNSSVSSAVMEEMGAMPTAMGMKTHTGMTPDVLVIGGGPAGSTVAALLADKGHDVVLLEKAHHPRFHIGESLLPLNMPLFDRLGVRKDVERIGITKYGAEFISPWHDHTSDFFFAEAMDKSFPYAVHVRRSEFDELLFRHAARRGARTFEGARAHFVDLDAGKGGDGRALVKVKSDDGSETEWRPRFVIDASGRDTLLSNQFGIKKRNPEHSSAALFGHFTGAMRGEGRREGNISLFWFDHGWFWFIPLLDGTVSVGAVASPAYFKTRKSDPSTFLMETVALAPKLAERLKDATMVEPATATGNFSYSSSYCRGQNFAMIGDAYAFVDPMFSSGVFLAMHSAFESAAAVDHWLRGEVRMAEKAFRRFEKTMVHGPKMFSWFIYRITSPAIRKIFMQPRNVWRMQEALLSILAGDIFRNTPVGPRLLGFKVIYYCSCLSIWPQAFKTWLWRRSNHKKSLAAGTDV</sequence>
<gene>
    <name evidence="2" type="ORF">VVD49_00620</name>
</gene>
<organism evidence="2 3">
    <name type="scientific">Uliginosibacterium silvisoli</name>
    <dbReference type="NCBI Taxonomy" id="3114758"/>
    <lineage>
        <taxon>Bacteria</taxon>
        <taxon>Pseudomonadati</taxon>
        <taxon>Pseudomonadota</taxon>
        <taxon>Betaproteobacteria</taxon>
        <taxon>Rhodocyclales</taxon>
        <taxon>Zoogloeaceae</taxon>
        <taxon>Uliginosibacterium</taxon>
    </lineage>
</organism>
<dbReference type="SUPFAM" id="SSF51905">
    <property type="entry name" value="FAD/NAD(P)-binding domain"/>
    <property type="match status" value="1"/>
</dbReference>
<proteinExistence type="predicted"/>
<dbReference type="PANTHER" id="PTHR43747">
    <property type="entry name" value="FAD-BINDING PROTEIN"/>
    <property type="match status" value="1"/>
</dbReference>
<dbReference type="PRINTS" id="PR00420">
    <property type="entry name" value="RNGMNOXGNASE"/>
</dbReference>
<dbReference type="Pfam" id="PF01494">
    <property type="entry name" value="FAD_binding_3"/>
    <property type="match status" value="1"/>
</dbReference>
<feature type="domain" description="FAD-binding" evidence="1">
    <location>
        <begin position="38"/>
        <end position="363"/>
    </location>
</feature>
<keyword evidence="2" id="KW-0560">Oxidoreductase</keyword>
<dbReference type="RefSeq" id="WP_327597182.1">
    <property type="nucleotide sequence ID" value="NZ_JAYXHS010000001.1"/>
</dbReference>
<dbReference type="Gene3D" id="3.50.50.60">
    <property type="entry name" value="FAD/NAD(P)-binding domain"/>
    <property type="match status" value="1"/>
</dbReference>
<keyword evidence="3" id="KW-1185">Reference proteome</keyword>